<comment type="caution">
    <text evidence="1">The sequence shown here is derived from an EMBL/GenBank/DDBJ whole genome shotgun (WGS) entry which is preliminary data.</text>
</comment>
<feature type="non-terminal residue" evidence="1">
    <location>
        <position position="1"/>
    </location>
</feature>
<dbReference type="AlphaFoldDB" id="A0A9N9JA71"/>
<name>A0A9N9JA71_9GLOM</name>
<organism evidence="1 2">
    <name type="scientific">Acaulospora morrowiae</name>
    <dbReference type="NCBI Taxonomy" id="94023"/>
    <lineage>
        <taxon>Eukaryota</taxon>
        <taxon>Fungi</taxon>
        <taxon>Fungi incertae sedis</taxon>
        <taxon>Mucoromycota</taxon>
        <taxon>Glomeromycotina</taxon>
        <taxon>Glomeromycetes</taxon>
        <taxon>Diversisporales</taxon>
        <taxon>Acaulosporaceae</taxon>
        <taxon>Acaulospora</taxon>
    </lineage>
</organism>
<dbReference type="EMBL" id="CAJVPV010047406">
    <property type="protein sequence ID" value="CAG8772542.1"/>
    <property type="molecule type" value="Genomic_DNA"/>
</dbReference>
<sequence length="43" mass="4718">GEHNTESRPPSTQQQDDCTIDLTSTIQPSDTLLPQITTSNHPI</sequence>
<evidence type="ECO:0000313" key="1">
    <source>
        <dbReference type="EMBL" id="CAG8772542.1"/>
    </source>
</evidence>
<proteinExistence type="predicted"/>
<keyword evidence="2" id="KW-1185">Reference proteome</keyword>
<gene>
    <name evidence="1" type="ORF">AMORRO_LOCUS16688</name>
</gene>
<accession>A0A9N9JA71</accession>
<reference evidence="1" key="1">
    <citation type="submission" date="2021-06" db="EMBL/GenBank/DDBJ databases">
        <authorList>
            <person name="Kallberg Y."/>
            <person name="Tangrot J."/>
            <person name="Rosling A."/>
        </authorList>
    </citation>
    <scope>NUCLEOTIDE SEQUENCE</scope>
    <source>
        <strain evidence="1">CL551</strain>
    </source>
</reference>
<protein>
    <submittedName>
        <fullName evidence="1">10686_t:CDS:1</fullName>
    </submittedName>
</protein>
<dbReference type="Proteomes" id="UP000789342">
    <property type="component" value="Unassembled WGS sequence"/>
</dbReference>
<evidence type="ECO:0000313" key="2">
    <source>
        <dbReference type="Proteomes" id="UP000789342"/>
    </source>
</evidence>
<feature type="non-terminal residue" evidence="1">
    <location>
        <position position="43"/>
    </location>
</feature>